<gene>
    <name evidence="4" type="primary">pgpA</name>
    <name evidence="4" type="ORF">GCM10011498_21620</name>
</gene>
<comment type="caution">
    <text evidence="4">The sequence shown here is derived from an EMBL/GenBank/DDBJ whole genome shotgun (WGS) entry which is preliminary data.</text>
</comment>
<comment type="pathway">
    <text evidence="1">Phospholipid metabolism; phosphatidylglycerol biosynthesis; phosphatidylglycerol from CDP-diacylglycerol: step 2/2.</text>
</comment>
<comment type="cofactor">
    <cofactor evidence="1">
        <name>Mg(2+)</name>
        <dbReference type="ChEBI" id="CHEBI:18420"/>
    </cofactor>
</comment>
<keyword evidence="1" id="KW-0443">Lipid metabolism</keyword>
<evidence type="ECO:0000256" key="1">
    <source>
        <dbReference type="PIRNR" id="PIRNR006162"/>
    </source>
</evidence>
<keyword evidence="1" id="KW-0460">Magnesium</keyword>
<keyword evidence="1" id="KW-0997">Cell inner membrane</keyword>
<dbReference type="PANTHER" id="PTHR36305">
    <property type="entry name" value="PHOSPHATIDYLGLYCEROPHOSPHATASE A"/>
    <property type="match status" value="1"/>
</dbReference>
<keyword evidence="1" id="KW-1003">Cell membrane</keyword>
<dbReference type="InterPro" id="IPR026037">
    <property type="entry name" value="PgpA"/>
</dbReference>
<feature type="transmembrane region" description="Helical" evidence="2">
    <location>
        <begin position="32"/>
        <end position="56"/>
    </location>
</feature>
<dbReference type="InterPro" id="IPR036681">
    <property type="entry name" value="PgpA-like_sf"/>
</dbReference>
<dbReference type="PANTHER" id="PTHR36305:SF1">
    <property type="entry name" value="PHOSPHATIDYLGLYCEROPHOSPHATASE A"/>
    <property type="match status" value="1"/>
</dbReference>
<proteinExistence type="predicted"/>
<keyword evidence="1" id="KW-0479">Metal-binding</keyword>
<comment type="function">
    <text evidence="1">Lipid phosphatase which dephosphorylates phosphatidylglycerophosphate (PGP) to phosphatidylglycerol (PG).</text>
</comment>
<keyword evidence="1" id="KW-0442">Lipid degradation</keyword>
<sequence length="163" mass="17824">MTRFLATWFYSGLLPFVPGTWGSAAALPFAVILHALGGFPLLLIATIVVFFVGWWATTVETRGKENHDPGEIVIDEVAGQWLTLMPLSYVLWSHGSAVTILPWPGLLGGFILFRLFDILKPWPVSWADRKSTPFGVMFDDILAGIYAALLLSIGGYLAHGGFS</sequence>
<keyword evidence="2" id="KW-1133">Transmembrane helix</keyword>
<dbReference type="EMBL" id="BMKA01000003">
    <property type="protein sequence ID" value="GGA20624.1"/>
    <property type="molecule type" value="Genomic_DNA"/>
</dbReference>
<dbReference type="RefSeq" id="WP_188674819.1">
    <property type="nucleotide sequence ID" value="NZ_BMKA01000003.1"/>
</dbReference>
<feature type="domain" description="YutG/PgpA" evidence="3">
    <location>
        <begin position="4"/>
        <end position="152"/>
    </location>
</feature>
<reference evidence="4" key="1">
    <citation type="journal article" date="2014" name="Int. J. Syst. Evol. Microbiol.">
        <title>Complete genome sequence of Corynebacterium casei LMG S-19264T (=DSM 44701T), isolated from a smear-ripened cheese.</title>
        <authorList>
            <consortium name="US DOE Joint Genome Institute (JGI-PGF)"/>
            <person name="Walter F."/>
            <person name="Albersmeier A."/>
            <person name="Kalinowski J."/>
            <person name="Ruckert C."/>
        </authorList>
    </citation>
    <scope>NUCLEOTIDE SEQUENCE</scope>
    <source>
        <strain evidence="4">CGMCC 1.15880</strain>
    </source>
</reference>
<evidence type="ECO:0000259" key="3">
    <source>
        <dbReference type="Pfam" id="PF04608"/>
    </source>
</evidence>
<dbReference type="CDD" id="cd06971">
    <property type="entry name" value="PgpA"/>
    <property type="match status" value="1"/>
</dbReference>
<dbReference type="Pfam" id="PF04608">
    <property type="entry name" value="PgpA"/>
    <property type="match status" value="1"/>
</dbReference>
<keyword evidence="1 2" id="KW-0472">Membrane</keyword>
<dbReference type="SUPFAM" id="SSF101307">
    <property type="entry name" value="YutG-like"/>
    <property type="match status" value="1"/>
</dbReference>
<dbReference type="PIRSF" id="PIRSF006162">
    <property type="entry name" value="PgpA"/>
    <property type="match status" value="1"/>
</dbReference>
<dbReference type="GO" id="GO:0005886">
    <property type="term" value="C:plasma membrane"/>
    <property type="evidence" value="ECO:0007669"/>
    <property type="project" value="UniProtKB-SubCell"/>
</dbReference>
<dbReference type="InterPro" id="IPR007686">
    <property type="entry name" value="YutG/PgpA"/>
</dbReference>
<accession>A0A916VR30</accession>
<dbReference type="GO" id="GO:0046872">
    <property type="term" value="F:metal ion binding"/>
    <property type="evidence" value="ECO:0007669"/>
    <property type="project" value="UniProtKB-KW"/>
</dbReference>
<dbReference type="GO" id="GO:0008962">
    <property type="term" value="F:phosphatidylglycerophosphatase activity"/>
    <property type="evidence" value="ECO:0007669"/>
    <property type="project" value="UniProtKB-EC"/>
</dbReference>
<evidence type="ECO:0000313" key="4">
    <source>
        <dbReference type="EMBL" id="GGA20624.1"/>
    </source>
</evidence>
<keyword evidence="1" id="KW-0378">Hydrolase</keyword>
<feature type="transmembrane region" description="Helical" evidence="2">
    <location>
        <begin position="89"/>
        <end position="116"/>
    </location>
</feature>
<reference evidence="4" key="2">
    <citation type="submission" date="2020-09" db="EMBL/GenBank/DDBJ databases">
        <authorList>
            <person name="Sun Q."/>
            <person name="Zhou Y."/>
        </authorList>
    </citation>
    <scope>NUCLEOTIDE SEQUENCE</scope>
    <source>
        <strain evidence="4">CGMCC 1.15880</strain>
    </source>
</reference>
<name>A0A916VR30_9RHOB</name>
<feature type="transmembrane region" description="Helical" evidence="2">
    <location>
        <begin position="136"/>
        <end position="158"/>
    </location>
</feature>
<evidence type="ECO:0000313" key="5">
    <source>
        <dbReference type="Proteomes" id="UP000628017"/>
    </source>
</evidence>
<keyword evidence="1 2" id="KW-0812">Transmembrane</keyword>
<dbReference type="AlphaFoldDB" id="A0A916VR30"/>
<dbReference type="EC" id="3.1.3.27" evidence="1"/>
<organism evidence="4 5">
    <name type="scientific">Neptunicoccus cionae</name>
    <dbReference type="NCBI Taxonomy" id="2035344"/>
    <lineage>
        <taxon>Bacteria</taxon>
        <taxon>Pseudomonadati</taxon>
        <taxon>Pseudomonadota</taxon>
        <taxon>Alphaproteobacteria</taxon>
        <taxon>Rhodobacterales</taxon>
        <taxon>Paracoccaceae</taxon>
        <taxon>Neptunicoccus</taxon>
    </lineage>
</organism>
<comment type="catalytic activity">
    <reaction evidence="1">
        <text>a 1,2-diacyl-sn-glycero-3-phospho-(1'-sn-glycero-3'-phosphate) + H2O = a 1,2-diacyl-sn-glycero-3-phospho-(1'-sn-glycerol) + phosphate</text>
        <dbReference type="Rhea" id="RHEA:33751"/>
        <dbReference type="ChEBI" id="CHEBI:15377"/>
        <dbReference type="ChEBI" id="CHEBI:43474"/>
        <dbReference type="ChEBI" id="CHEBI:60110"/>
        <dbReference type="ChEBI" id="CHEBI:64716"/>
        <dbReference type="EC" id="3.1.3.27"/>
    </reaction>
</comment>
<evidence type="ECO:0000256" key="2">
    <source>
        <dbReference type="SAM" id="Phobius"/>
    </source>
</evidence>
<keyword evidence="1" id="KW-1208">Phospholipid metabolism</keyword>
<comment type="subcellular location">
    <subcellularLocation>
        <location evidence="1">Cell inner membrane</location>
        <topology evidence="1">Multi-pass membrane protein</topology>
    </subcellularLocation>
</comment>
<dbReference type="GO" id="GO:0009395">
    <property type="term" value="P:phospholipid catabolic process"/>
    <property type="evidence" value="ECO:0007669"/>
    <property type="project" value="UniProtKB-KW"/>
</dbReference>
<protein>
    <recommendedName>
        <fullName evidence="1">Phosphatidylglycerophosphatase A</fullName>
        <ecNumber evidence="1">3.1.3.27</ecNumber>
    </recommendedName>
    <alternativeName>
        <fullName evidence="1">Phosphatidylglycerolphosphate phosphatase A</fullName>
    </alternativeName>
</protein>
<dbReference type="Proteomes" id="UP000628017">
    <property type="component" value="Unassembled WGS sequence"/>
</dbReference>
<keyword evidence="1" id="KW-0595">Phospholipid degradation</keyword>
<keyword evidence="5" id="KW-1185">Reference proteome</keyword>